<name>A0A7V8VBB1_9BACT</name>
<gene>
    <name evidence="1" type="ORF">H0921_00645</name>
</gene>
<proteinExistence type="predicted"/>
<keyword evidence="2" id="KW-1185">Reference proteome</keyword>
<organism evidence="1 2">
    <name type="scientific">Thermogemmata fonticola</name>
    <dbReference type="NCBI Taxonomy" id="2755323"/>
    <lineage>
        <taxon>Bacteria</taxon>
        <taxon>Pseudomonadati</taxon>
        <taxon>Planctomycetota</taxon>
        <taxon>Planctomycetia</taxon>
        <taxon>Gemmatales</taxon>
        <taxon>Gemmataceae</taxon>
        <taxon>Thermogemmata</taxon>
    </lineage>
</organism>
<evidence type="ECO:0000313" key="1">
    <source>
        <dbReference type="EMBL" id="MBA2224665.1"/>
    </source>
</evidence>
<evidence type="ECO:0000313" key="2">
    <source>
        <dbReference type="Proteomes" id="UP000542342"/>
    </source>
</evidence>
<reference evidence="1 2" key="1">
    <citation type="submission" date="2020-07" db="EMBL/GenBank/DDBJ databases">
        <title>Thermogemmata thermophila gen. nov., sp. nov., a novel moderate thermophilic planctomycete from a Kamchatka hot spring.</title>
        <authorList>
            <person name="Elcheninov A.G."/>
            <person name="Podosokorskaya O.A."/>
            <person name="Kovaleva O.L."/>
            <person name="Novikov A."/>
            <person name="Bonch-Osmolovskaya E.A."/>
            <person name="Toshchakov S.V."/>
            <person name="Kublanov I.V."/>
        </authorList>
    </citation>
    <scope>NUCLEOTIDE SEQUENCE [LARGE SCALE GENOMIC DNA]</scope>
    <source>
        <strain evidence="1 2">2918</strain>
    </source>
</reference>
<comment type="caution">
    <text evidence="1">The sequence shown here is derived from an EMBL/GenBank/DDBJ whole genome shotgun (WGS) entry which is preliminary data.</text>
</comment>
<sequence length="80" mass="9448">MLTKVRLINLDTGERRLLTNWFYRYRNRLYPLGTPNRWEAEKRAFHFGCLLRAIFEQEDDSFTDEAPLPHQTVSGEAATC</sequence>
<accession>A0A7V8VBB1</accession>
<dbReference type="RefSeq" id="WP_194536099.1">
    <property type="nucleotide sequence ID" value="NZ_JACEFB010000001.1"/>
</dbReference>
<dbReference type="Proteomes" id="UP000542342">
    <property type="component" value="Unassembled WGS sequence"/>
</dbReference>
<protein>
    <submittedName>
        <fullName evidence="1">Uncharacterized protein</fullName>
    </submittedName>
</protein>
<dbReference type="AlphaFoldDB" id="A0A7V8VBB1"/>
<dbReference type="EMBL" id="JACEFB010000001">
    <property type="protein sequence ID" value="MBA2224665.1"/>
    <property type="molecule type" value="Genomic_DNA"/>
</dbReference>